<dbReference type="SMART" id="SM01018">
    <property type="entry name" value="B12-binding_2"/>
    <property type="match status" value="1"/>
</dbReference>
<dbReference type="InterPro" id="IPR006158">
    <property type="entry name" value="Cobalamin-bd"/>
</dbReference>
<dbReference type="Pfam" id="PF02310">
    <property type="entry name" value="B12-binding"/>
    <property type="match status" value="1"/>
</dbReference>
<dbReference type="RefSeq" id="WP_218320419.1">
    <property type="nucleotide sequence ID" value="NZ_JAEEGC010000043.1"/>
</dbReference>
<dbReference type="PROSITE" id="PS51337">
    <property type="entry name" value="B12_BINDING_NTER"/>
    <property type="match status" value="1"/>
</dbReference>
<evidence type="ECO:0000313" key="5">
    <source>
        <dbReference type="EMBL" id="MBV7273384.1"/>
    </source>
</evidence>
<organism evidence="5 6">
    <name type="scientific">Clostridium thailandense</name>
    <dbReference type="NCBI Taxonomy" id="2794346"/>
    <lineage>
        <taxon>Bacteria</taxon>
        <taxon>Bacillati</taxon>
        <taxon>Bacillota</taxon>
        <taxon>Clostridia</taxon>
        <taxon>Eubacteriales</taxon>
        <taxon>Clostridiaceae</taxon>
        <taxon>Clostridium</taxon>
    </lineage>
</organism>
<feature type="domain" description="B12-binding N-terminal" evidence="4">
    <location>
        <begin position="1"/>
        <end position="85"/>
    </location>
</feature>
<feature type="domain" description="B12-binding" evidence="3">
    <location>
        <begin position="84"/>
        <end position="218"/>
    </location>
</feature>
<dbReference type="InterPro" id="IPR003759">
    <property type="entry name" value="Cbl-bd_cap"/>
</dbReference>
<keyword evidence="6" id="KW-1185">Reference proteome</keyword>
<dbReference type="GO" id="GO:0005829">
    <property type="term" value="C:cytosol"/>
    <property type="evidence" value="ECO:0007669"/>
    <property type="project" value="TreeGrafter"/>
</dbReference>
<sequence>MSKILIEAMADLNEDLVIEEVKNLMNNNVPAMDIISYLQKGIEIVGKRFEEKIYFMSELIISGEIFKEASEILGTAIPTGTSKYGIFVIGTIYGDIHDIGKNIVSTVMSGNDFEVIDLGVDVPPEKFIEAIRNYKPKAVAISCLLTNCFDNVKKCIEDIEASGLRNETKIVIGGGPLDEDTCKYVKADVICKTAQQTVEYCKKIYVEKKEISYLKVIQ</sequence>
<evidence type="ECO:0000256" key="1">
    <source>
        <dbReference type="ARBA" id="ARBA00022723"/>
    </source>
</evidence>
<dbReference type="EMBL" id="JAEEGC010000043">
    <property type="protein sequence ID" value="MBV7273384.1"/>
    <property type="molecule type" value="Genomic_DNA"/>
</dbReference>
<dbReference type="PANTHER" id="PTHR45833:SF1">
    <property type="entry name" value="METHIONINE SYNTHASE"/>
    <property type="match status" value="1"/>
</dbReference>
<evidence type="ECO:0000256" key="2">
    <source>
        <dbReference type="ARBA" id="ARBA00023285"/>
    </source>
</evidence>
<evidence type="ECO:0000259" key="4">
    <source>
        <dbReference type="PROSITE" id="PS51337"/>
    </source>
</evidence>
<accession>A0A949TID1</accession>
<dbReference type="GO" id="GO:0046653">
    <property type="term" value="P:tetrahydrofolate metabolic process"/>
    <property type="evidence" value="ECO:0007669"/>
    <property type="project" value="TreeGrafter"/>
</dbReference>
<dbReference type="GO" id="GO:0031419">
    <property type="term" value="F:cobalamin binding"/>
    <property type="evidence" value="ECO:0007669"/>
    <property type="project" value="InterPro"/>
</dbReference>
<dbReference type="Pfam" id="PF02607">
    <property type="entry name" value="B12-binding_2"/>
    <property type="match status" value="1"/>
</dbReference>
<dbReference type="InterPro" id="IPR050554">
    <property type="entry name" value="Met_Synthase/Corrinoid"/>
</dbReference>
<evidence type="ECO:0000259" key="3">
    <source>
        <dbReference type="PROSITE" id="PS51332"/>
    </source>
</evidence>
<name>A0A949TID1_9CLOT</name>
<evidence type="ECO:0000313" key="6">
    <source>
        <dbReference type="Proteomes" id="UP000694308"/>
    </source>
</evidence>
<dbReference type="GO" id="GO:0008705">
    <property type="term" value="F:methionine synthase activity"/>
    <property type="evidence" value="ECO:0007669"/>
    <property type="project" value="TreeGrafter"/>
</dbReference>
<dbReference type="AlphaFoldDB" id="A0A949TID1"/>
<gene>
    <name evidence="5" type="ORF">I6U48_10730</name>
</gene>
<dbReference type="Proteomes" id="UP000694308">
    <property type="component" value="Unassembled WGS sequence"/>
</dbReference>
<comment type="caution">
    <text evidence="5">The sequence shown here is derived from an EMBL/GenBank/DDBJ whole genome shotgun (WGS) entry which is preliminary data.</text>
</comment>
<keyword evidence="1" id="KW-0479">Metal-binding</keyword>
<dbReference type="GO" id="GO:0046872">
    <property type="term" value="F:metal ion binding"/>
    <property type="evidence" value="ECO:0007669"/>
    <property type="project" value="UniProtKB-KW"/>
</dbReference>
<dbReference type="PANTHER" id="PTHR45833">
    <property type="entry name" value="METHIONINE SYNTHASE"/>
    <property type="match status" value="1"/>
</dbReference>
<keyword evidence="2" id="KW-0170">Cobalt</keyword>
<proteinExistence type="predicted"/>
<protein>
    <submittedName>
        <fullName evidence="5">Cobalamin-dependent protein</fullName>
    </submittedName>
</protein>
<dbReference type="PROSITE" id="PS51332">
    <property type="entry name" value="B12_BINDING"/>
    <property type="match status" value="1"/>
</dbReference>
<dbReference type="GO" id="GO:0050667">
    <property type="term" value="P:homocysteine metabolic process"/>
    <property type="evidence" value="ECO:0007669"/>
    <property type="project" value="TreeGrafter"/>
</dbReference>
<reference evidence="5" key="1">
    <citation type="submission" date="2020-12" db="EMBL/GenBank/DDBJ databases">
        <title>Clostridium thailandense sp. nov., a novel acetogenic bacterium isolated from peat land soil in Thailand.</title>
        <authorList>
            <person name="Chaikitkaew S."/>
            <person name="Birkeland N.K."/>
        </authorList>
    </citation>
    <scope>NUCLEOTIDE SEQUENCE</scope>
    <source>
        <strain evidence="5">PL3</strain>
    </source>
</reference>